<reference evidence="1 2" key="1">
    <citation type="submission" date="2019-11" db="EMBL/GenBank/DDBJ databases">
        <authorList>
            <person name="Zheng R.K."/>
            <person name="Sun C.M."/>
        </authorList>
    </citation>
    <scope>NUCLEOTIDE SEQUENCE [LARGE SCALE GENOMIC DNA]</scope>
    <source>
        <strain evidence="1 2">SRB007</strain>
    </source>
</reference>
<protein>
    <submittedName>
        <fullName evidence="1">Uncharacterized protein</fullName>
    </submittedName>
</protein>
<accession>A0A6I6JPH9</accession>
<evidence type="ECO:0000313" key="1">
    <source>
        <dbReference type="EMBL" id="QGY39534.1"/>
    </source>
</evidence>
<gene>
    <name evidence="1" type="ORF">GM415_05165</name>
</gene>
<sequence>MFTSQFVKSSEFASFKPTGHDDVVLVLPYIDHELAVKVEEILRLRAHHPGLLVLVDDDERMGFIRVANFVYSRTESPFFGYLAQDAYPGMYWLEQGMNAMKQSRGGLMAFNEGRFFGTVAAFGLARRAWLASLYRNMLFYPGYHSQYGDTELSAIAFAQDRFVFNPNALLIEVDYEKHNRVNNAEDDQLYKARLASRFGGLAPASN</sequence>
<proteinExistence type="predicted"/>
<name>A0A6I6JPH9_9BACT</name>
<dbReference type="RefSeq" id="WP_158946760.1">
    <property type="nucleotide sequence ID" value="NZ_CP046400.1"/>
</dbReference>
<keyword evidence="2" id="KW-1185">Reference proteome</keyword>
<evidence type="ECO:0000313" key="2">
    <source>
        <dbReference type="Proteomes" id="UP000428328"/>
    </source>
</evidence>
<organism evidence="1 2">
    <name type="scientific">Pseudodesulfovibrio cashew</name>
    <dbReference type="NCBI Taxonomy" id="2678688"/>
    <lineage>
        <taxon>Bacteria</taxon>
        <taxon>Pseudomonadati</taxon>
        <taxon>Thermodesulfobacteriota</taxon>
        <taxon>Desulfovibrionia</taxon>
        <taxon>Desulfovibrionales</taxon>
        <taxon>Desulfovibrionaceae</taxon>
    </lineage>
</organism>
<dbReference type="AlphaFoldDB" id="A0A6I6JPH9"/>
<dbReference type="EMBL" id="CP046400">
    <property type="protein sequence ID" value="QGY39534.1"/>
    <property type="molecule type" value="Genomic_DNA"/>
</dbReference>
<dbReference type="Proteomes" id="UP000428328">
    <property type="component" value="Chromosome"/>
</dbReference>
<dbReference type="KEGG" id="psel:GM415_05165"/>